<keyword evidence="2" id="KW-1185">Reference proteome</keyword>
<sequence length="233" mass="26208">MKKKILALAPVMPHESDIEGIAKTLVFLNENFELDFIDPLMNMEALPNDLYYSSWQRELASRIANYDAFLGFSFGGVILQQCFNLFEGANKPIVLFSTPTFANESLQEKLGGVIDLCKKNRVMEALNTLYNDVFFPNKPPQINYGIYDQELASRRLIFGLQRVLDTDSTQILNHATVDHLHLIGEFSNLVNVGNVIAPRVGLLAIVPQAGMRILQDNQAFCQKLICERLNDGV</sequence>
<protein>
    <recommendedName>
        <fullName evidence="3">Alpha/beta hydrolase family protein</fullName>
    </recommendedName>
</protein>
<dbReference type="Proteomes" id="UP000054736">
    <property type="component" value="Unassembled WGS sequence"/>
</dbReference>
<evidence type="ECO:0008006" key="3">
    <source>
        <dbReference type="Google" id="ProtNLM"/>
    </source>
</evidence>
<dbReference type="RefSeq" id="WP_058495343.1">
    <property type="nucleotide sequence ID" value="NZ_CAAAIU010000007.1"/>
</dbReference>
<comment type="caution">
    <text evidence="1">The sequence shown here is derived from an EMBL/GenBank/DDBJ whole genome shotgun (WGS) entry which is preliminary data.</text>
</comment>
<accession>A0A0W0SVJ7</accession>
<organism evidence="1 2">
    <name type="scientific">Legionella drozanskii LLAP-1</name>
    <dbReference type="NCBI Taxonomy" id="1212489"/>
    <lineage>
        <taxon>Bacteria</taxon>
        <taxon>Pseudomonadati</taxon>
        <taxon>Pseudomonadota</taxon>
        <taxon>Gammaproteobacteria</taxon>
        <taxon>Legionellales</taxon>
        <taxon>Legionellaceae</taxon>
        <taxon>Legionella</taxon>
    </lineage>
</organism>
<proteinExistence type="predicted"/>
<dbReference type="OrthoDB" id="5650425at2"/>
<dbReference type="AlphaFoldDB" id="A0A0W0SVJ7"/>
<evidence type="ECO:0000313" key="2">
    <source>
        <dbReference type="Proteomes" id="UP000054736"/>
    </source>
</evidence>
<evidence type="ECO:0000313" key="1">
    <source>
        <dbReference type="EMBL" id="KTC87402.1"/>
    </source>
</evidence>
<dbReference type="EMBL" id="LNXY01000020">
    <property type="protein sequence ID" value="KTC87402.1"/>
    <property type="molecule type" value="Genomic_DNA"/>
</dbReference>
<dbReference type="PATRIC" id="fig|1212489.4.peg.1076"/>
<reference evidence="1 2" key="1">
    <citation type="submission" date="2015-11" db="EMBL/GenBank/DDBJ databases">
        <title>Genomic analysis of 38 Legionella species identifies large and diverse effector repertoires.</title>
        <authorList>
            <person name="Burstein D."/>
            <person name="Amaro F."/>
            <person name="Zusman T."/>
            <person name="Lifshitz Z."/>
            <person name="Cohen O."/>
            <person name="Gilbert J.A."/>
            <person name="Pupko T."/>
            <person name="Shuman H.A."/>
            <person name="Segal G."/>
        </authorList>
    </citation>
    <scope>NUCLEOTIDE SEQUENCE [LARGE SCALE GENOMIC DNA]</scope>
    <source>
        <strain evidence="1 2">ATCC 700990</strain>
    </source>
</reference>
<name>A0A0W0SVJ7_9GAMM</name>
<gene>
    <name evidence="1" type="ORF">Ldro_1021</name>
</gene>
<dbReference type="STRING" id="1212489.Ldro_1021"/>